<feature type="compositionally biased region" description="Acidic residues" evidence="2">
    <location>
        <begin position="183"/>
        <end position="218"/>
    </location>
</feature>
<sequence>MKRSSKTKEKIGKADKKAKRNVKIKFTLQLKSLLNLSPALNDSDVSVAWKRGSKKTNKGESEGARVKHGAAEWKKPQAVSIDATLIQYPTLHKFQQKTIEFTLKQSTDKKKANAVTTFEVDLAQYATDKTDELVTFPIVASKVKSKSSGPLPPISPTITFNIKAEWLKIGNKKIVSRSKRGDDDDYDLQTDADDDDQSETDIDDSDMESDSDMDDSDGDDKSKGGGGMDGLSYSLDYPVAAPSAIPLAGSGGSGLGISMQNGLNKEIEKELKQLQKEVRDLKKEMAERDQAMVELIELRARLDTSTAAGDKKKNSGGGGGSVRGWKEIKKEMTDLKRWIEKKDDEAASLRKELEKGGGGKGKKGSAKGDKENGDGSGGGGGADELEETKKRLKEREEELKRVMKQAEQQEEELEKMQQIVDTVTRSGDKSGTIKLTSAQLKTMSGELKVKKELELEREKAKQKEKELDSSVRMLKTKEDEVKKLTKHNEQQEKKIKKLQEELEQLKQEAGGHKKVADGSDGTSGVGSPGGGLLGRRKKSNEDLPPLYGEGSDSGTWKVGGGGGVISTIRRKALSPRQAFRSNGDAETDDDDVSDRSEGGSEKSKKKKKKKDKGKEKEPISDENEILEKCIYCADPTKFFTYEVSLPMASSMDLNLSGPAQVTMQAGIPVAAKDLFMFLRETEALMAHALNQPLLQRIINALFIAVENASMQCYWMAFCLSLINQIGSDKQITLQPGLDVKLLSKLKNYEKKGILFEVNSAKPPKRPEDVLTYFVRQMNVVALRAFLNLHLQLRVQIVPILLPSILGQHNVLKAHFAANVDMSSPALLAVKFTPKDITRLLSSYMDDFARNYIFPSVMKQFLLSIYRSINVAIFNAIMSRKELCTASNGYQIRFGLAQLTAWPFEITPTAASSAAGVTPPPQSPRDGSGSAQQGHVHAPGSPRTPLPVSAIYFDVIDAGPIVQELEPTLEAAGVLVLDKTQLNSDDGLRHAAPFLHPVHLNHLLLSFTPDELSPNPVPDKPKKLLSMIISRETNLPPLQLPDIPPVRFPSPFDGDGSRAPARPGVPPLPSGPSVLASRGSQVSKGGGNSSGSDGRGDYDSDATKPQQPPPPQRWQPATSRGGGGREPQLEEEDELYHGNGYGSSSSNNNNYDDDEDDDDDYNHRAAAAKKKRGTTKAGGGYGGGGYNPYSDDDDDSRGGLM</sequence>
<feature type="compositionally biased region" description="Basic and acidic residues" evidence="2">
    <location>
        <begin position="387"/>
        <end position="397"/>
    </location>
</feature>
<dbReference type="InterPro" id="IPR019448">
    <property type="entry name" value="NT-C2"/>
</dbReference>
<feature type="region of interest" description="Disordered" evidence="2">
    <location>
        <begin position="177"/>
        <end position="235"/>
    </location>
</feature>
<dbReference type="AlphaFoldDB" id="L8HH10"/>
<dbReference type="KEGG" id="acan:ACA1_322390"/>
<dbReference type="PROSITE" id="PS51840">
    <property type="entry name" value="C2_NT"/>
    <property type="match status" value="1"/>
</dbReference>
<name>L8HH10_ACACF</name>
<dbReference type="InterPro" id="IPR052072">
    <property type="entry name" value="Vascular_dev_regulator"/>
</dbReference>
<accession>L8HH10</accession>
<evidence type="ECO:0000256" key="2">
    <source>
        <dbReference type="SAM" id="MobiDB-lite"/>
    </source>
</evidence>
<dbReference type="InterPro" id="IPR002710">
    <property type="entry name" value="Dilute_dom"/>
</dbReference>
<dbReference type="STRING" id="1257118.L8HH10"/>
<dbReference type="Proteomes" id="UP000011083">
    <property type="component" value="Unassembled WGS sequence"/>
</dbReference>
<dbReference type="SMART" id="SM01132">
    <property type="entry name" value="DIL"/>
    <property type="match status" value="1"/>
</dbReference>
<evidence type="ECO:0000259" key="3">
    <source>
        <dbReference type="PROSITE" id="PS51126"/>
    </source>
</evidence>
<proteinExistence type="predicted"/>
<dbReference type="Pfam" id="PF10358">
    <property type="entry name" value="NT-C2"/>
    <property type="match status" value="1"/>
</dbReference>
<feature type="compositionally biased region" description="Gly residues" evidence="2">
    <location>
        <begin position="521"/>
        <end position="533"/>
    </location>
</feature>
<dbReference type="OrthoDB" id="6108017at2759"/>
<dbReference type="GO" id="GO:0051020">
    <property type="term" value="F:GTPase binding"/>
    <property type="evidence" value="ECO:0007669"/>
    <property type="project" value="TreeGrafter"/>
</dbReference>
<protein>
    <submittedName>
        <fullName evidence="5">DIL domain containing protein</fullName>
    </submittedName>
</protein>
<feature type="compositionally biased region" description="Pro residues" evidence="2">
    <location>
        <begin position="1037"/>
        <end position="1047"/>
    </location>
</feature>
<feature type="region of interest" description="Disordered" evidence="2">
    <location>
        <begin position="502"/>
        <end position="558"/>
    </location>
</feature>
<dbReference type="PANTHER" id="PTHR16027">
    <property type="entry name" value="DILUTE DOMAIN-CONTAINING PROTEIN YPR089W"/>
    <property type="match status" value="1"/>
</dbReference>
<organism evidence="5 6">
    <name type="scientific">Acanthamoeba castellanii (strain ATCC 30010 / Neff)</name>
    <dbReference type="NCBI Taxonomy" id="1257118"/>
    <lineage>
        <taxon>Eukaryota</taxon>
        <taxon>Amoebozoa</taxon>
        <taxon>Discosea</taxon>
        <taxon>Longamoebia</taxon>
        <taxon>Centramoebida</taxon>
        <taxon>Acanthamoebidae</taxon>
        <taxon>Acanthamoeba</taxon>
    </lineage>
</organism>
<feature type="region of interest" description="Disordered" evidence="2">
    <location>
        <begin position="349"/>
        <end position="397"/>
    </location>
</feature>
<feature type="region of interest" description="Disordered" evidence="2">
    <location>
        <begin position="575"/>
        <end position="619"/>
    </location>
</feature>
<feature type="compositionally biased region" description="Basic and acidic residues" evidence="2">
    <location>
        <begin position="593"/>
        <end position="602"/>
    </location>
</feature>
<dbReference type="Pfam" id="PF01843">
    <property type="entry name" value="DIL"/>
    <property type="match status" value="1"/>
</dbReference>
<dbReference type="GeneID" id="14925522"/>
<dbReference type="VEuPathDB" id="AmoebaDB:ACA1_322390"/>
<feature type="compositionally biased region" description="Basic and acidic residues" evidence="2">
    <location>
        <begin position="502"/>
        <end position="517"/>
    </location>
</feature>
<feature type="compositionally biased region" description="Gly residues" evidence="2">
    <location>
        <begin position="1175"/>
        <end position="1185"/>
    </location>
</feature>
<evidence type="ECO:0000256" key="1">
    <source>
        <dbReference type="SAM" id="Coils"/>
    </source>
</evidence>
<feature type="region of interest" description="Disordered" evidence="2">
    <location>
        <begin position="1034"/>
        <end position="1200"/>
    </location>
</feature>
<feature type="coiled-coil region" evidence="1">
    <location>
        <begin position="257"/>
        <end position="301"/>
    </location>
</feature>
<dbReference type="EMBL" id="KB007815">
    <property type="protein sequence ID" value="ELR24502.1"/>
    <property type="molecule type" value="Genomic_DNA"/>
</dbReference>
<feature type="domain" description="C2 NT-type" evidence="4">
    <location>
        <begin position="14"/>
        <end position="158"/>
    </location>
</feature>
<dbReference type="PROSITE" id="PS51126">
    <property type="entry name" value="DILUTE"/>
    <property type="match status" value="1"/>
</dbReference>
<keyword evidence="6" id="KW-1185">Reference proteome</keyword>
<evidence type="ECO:0000313" key="6">
    <source>
        <dbReference type="Proteomes" id="UP000011083"/>
    </source>
</evidence>
<keyword evidence="1" id="KW-0175">Coiled coil</keyword>
<feature type="domain" description="Dilute" evidence="3">
    <location>
        <begin position="767"/>
        <end position="1029"/>
    </location>
</feature>
<evidence type="ECO:0000259" key="4">
    <source>
        <dbReference type="PROSITE" id="PS51840"/>
    </source>
</evidence>
<feature type="region of interest" description="Disordered" evidence="2">
    <location>
        <begin position="303"/>
        <end position="327"/>
    </location>
</feature>
<gene>
    <name evidence="5" type="ORF">ACA1_322390</name>
</gene>
<evidence type="ECO:0000313" key="5">
    <source>
        <dbReference type="EMBL" id="ELR24502.1"/>
    </source>
</evidence>
<feature type="region of interest" description="Disordered" evidence="2">
    <location>
        <begin position="911"/>
        <end position="942"/>
    </location>
</feature>
<feature type="compositionally biased region" description="Low complexity" evidence="2">
    <location>
        <begin position="1070"/>
        <end position="1082"/>
    </location>
</feature>
<reference evidence="5 6" key="1">
    <citation type="journal article" date="2013" name="Genome Biol.">
        <title>Genome of Acanthamoeba castellanii highlights extensive lateral gene transfer and early evolution of tyrosine kinase signaling.</title>
        <authorList>
            <person name="Clarke M."/>
            <person name="Lohan A.J."/>
            <person name="Liu B."/>
            <person name="Lagkouvardos I."/>
            <person name="Roy S."/>
            <person name="Zafar N."/>
            <person name="Bertelli C."/>
            <person name="Schilde C."/>
            <person name="Kianianmomeni A."/>
            <person name="Burglin T.R."/>
            <person name="Frech C."/>
            <person name="Turcotte B."/>
            <person name="Kopec K.O."/>
            <person name="Synnott J.M."/>
            <person name="Choo C."/>
            <person name="Paponov I."/>
            <person name="Finkler A."/>
            <person name="Soon Heng Tan C."/>
            <person name="Hutchins A.P."/>
            <person name="Weinmeier T."/>
            <person name="Rattei T."/>
            <person name="Chu J.S."/>
            <person name="Gimenez G."/>
            <person name="Irimia M."/>
            <person name="Rigden D.J."/>
            <person name="Fitzpatrick D.A."/>
            <person name="Lorenzo-Morales J."/>
            <person name="Bateman A."/>
            <person name="Chiu C.H."/>
            <person name="Tang P."/>
            <person name="Hegemann P."/>
            <person name="Fromm H."/>
            <person name="Raoult D."/>
            <person name="Greub G."/>
            <person name="Miranda-Saavedra D."/>
            <person name="Chen N."/>
            <person name="Nash P."/>
            <person name="Ginger M.L."/>
            <person name="Horn M."/>
            <person name="Schaap P."/>
            <person name="Caler L."/>
            <person name="Loftus B."/>
        </authorList>
    </citation>
    <scope>NUCLEOTIDE SEQUENCE [LARGE SCALE GENOMIC DNA]</scope>
    <source>
        <strain evidence="5 6">Neff</strain>
    </source>
</reference>
<dbReference type="RefSeq" id="XP_004355076.1">
    <property type="nucleotide sequence ID" value="XM_004355024.1"/>
</dbReference>
<feature type="compositionally biased region" description="Acidic residues" evidence="2">
    <location>
        <begin position="1150"/>
        <end position="1159"/>
    </location>
</feature>
<dbReference type="PANTHER" id="PTHR16027:SF6">
    <property type="entry name" value="DILUTE DOMAIN-CONTAINING PROTEIN"/>
    <property type="match status" value="1"/>
</dbReference>